<reference evidence="3" key="1">
    <citation type="journal article" date="2019" name="Int. J. Syst. Evol. Microbiol.">
        <title>The Global Catalogue of Microorganisms (GCM) 10K type strain sequencing project: providing services to taxonomists for standard genome sequencing and annotation.</title>
        <authorList>
            <consortium name="The Broad Institute Genomics Platform"/>
            <consortium name="The Broad Institute Genome Sequencing Center for Infectious Disease"/>
            <person name="Wu L."/>
            <person name="Ma J."/>
        </authorList>
    </citation>
    <scope>NUCLEOTIDE SEQUENCE [LARGE SCALE GENOMIC DNA]</scope>
    <source>
        <strain evidence="3">JCM 14370</strain>
    </source>
</reference>
<dbReference type="RefSeq" id="WP_189002579.1">
    <property type="nucleotide sequence ID" value="NZ_BMOD01000006.1"/>
</dbReference>
<gene>
    <name evidence="2" type="ORF">GCM10008938_20300</name>
</gene>
<keyword evidence="3" id="KW-1185">Reference proteome</keyword>
<evidence type="ECO:0000259" key="1">
    <source>
        <dbReference type="Pfam" id="PF01636"/>
    </source>
</evidence>
<dbReference type="Pfam" id="PF01636">
    <property type="entry name" value="APH"/>
    <property type="match status" value="1"/>
</dbReference>
<organism evidence="2 3">
    <name type="scientific">Deinococcus roseus</name>
    <dbReference type="NCBI Taxonomy" id="392414"/>
    <lineage>
        <taxon>Bacteria</taxon>
        <taxon>Thermotogati</taxon>
        <taxon>Deinococcota</taxon>
        <taxon>Deinococci</taxon>
        <taxon>Deinococcales</taxon>
        <taxon>Deinococcaceae</taxon>
        <taxon>Deinococcus</taxon>
    </lineage>
</organism>
<dbReference type="Proteomes" id="UP000632222">
    <property type="component" value="Unassembled WGS sequence"/>
</dbReference>
<protein>
    <recommendedName>
        <fullName evidence="1">Aminoglycoside phosphotransferase domain-containing protein</fullName>
    </recommendedName>
</protein>
<accession>A0ABQ2D004</accession>
<sequence>MQLPDFPDLTPEILQSLLEQHQLAGLDITPLPQTGIFNRVYDLGGKWILRIPRNAPPFIEALTKESVAVPALTAAGVTTPELRFFDGSLQILPVPYSIYEKVNGVNLESLQRSPAENAEVWEQVGRELVKVHHLPDPTAVQGLHLEDVGSPEDWIEGFATDGHFTLEEARWLQSWVARLKPYVLPPEHHTFRHGDMQGTNVMVDSKGEFAALIDWGACGWGDPAHDLVGVPLQASQNMLEAYRKIQPLPDDETAEARILLMNLQHLCFLIPRPALKEVSWAERPMSRWLDMVRHVNLLTSGNWKKFL</sequence>
<dbReference type="PANTHER" id="PTHR21310:SF15">
    <property type="entry name" value="AMINOGLYCOSIDE PHOSPHOTRANSFERASE DOMAIN-CONTAINING PROTEIN"/>
    <property type="match status" value="1"/>
</dbReference>
<feature type="domain" description="Aminoglycoside phosphotransferase" evidence="1">
    <location>
        <begin position="36"/>
        <end position="230"/>
    </location>
</feature>
<dbReference type="InterPro" id="IPR002575">
    <property type="entry name" value="Aminoglycoside_PTrfase"/>
</dbReference>
<evidence type="ECO:0000313" key="3">
    <source>
        <dbReference type="Proteomes" id="UP000632222"/>
    </source>
</evidence>
<dbReference type="SUPFAM" id="SSF56112">
    <property type="entry name" value="Protein kinase-like (PK-like)"/>
    <property type="match status" value="1"/>
</dbReference>
<proteinExistence type="predicted"/>
<dbReference type="EMBL" id="BMOD01000006">
    <property type="protein sequence ID" value="GGJ34037.1"/>
    <property type="molecule type" value="Genomic_DNA"/>
</dbReference>
<dbReference type="Gene3D" id="3.30.200.20">
    <property type="entry name" value="Phosphorylase Kinase, domain 1"/>
    <property type="match status" value="1"/>
</dbReference>
<dbReference type="InterPro" id="IPR011009">
    <property type="entry name" value="Kinase-like_dom_sf"/>
</dbReference>
<comment type="caution">
    <text evidence="2">The sequence shown here is derived from an EMBL/GenBank/DDBJ whole genome shotgun (WGS) entry which is preliminary data.</text>
</comment>
<dbReference type="PANTHER" id="PTHR21310">
    <property type="entry name" value="AMINOGLYCOSIDE PHOSPHOTRANSFERASE-RELATED-RELATED"/>
    <property type="match status" value="1"/>
</dbReference>
<evidence type="ECO:0000313" key="2">
    <source>
        <dbReference type="EMBL" id="GGJ34037.1"/>
    </source>
</evidence>
<name>A0ABQ2D004_9DEIO</name>
<dbReference type="InterPro" id="IPR051678">
    <property type="entry name" value="AGP_Transferase"/>
</dbReference>
<dbReference type="Gene3D" id="3.90.1200.10">
    <property type="match status" value="1"/>
</dbReference>